<keyword evidence="4" id="KW-1185">Reference proteome</keyword>
<evidence type="ECO:0000313" key="3">
    <source>
        <dbReference type="EMBL" id="KAL1255328.1"/>
    </source>
</evidence>
<evidence type="ECO:0000256" key="1">
    <source>
        <dbReference type="ARBA" id="ARBA00023125"/>
    </source>
</evidence>
<feature type="region of interest" description="Disordered" evidence="2">
    <location>
        <begin position="111"/>
        <end position="139"/>
    </location>
</feature>
<dbReference type="InterPro" id="IPR010998">
    <property type="entry name" value="Integrase_recombinase_N"/>
</dbReference>
<dbReference type="Gene3D" id="1.10.150.130">
    <property type="match status" value="1"/>
</dbReference>
<name>A0ABR3LR32_9TELE</name>
<feature type="compositionally biased region" description="Basic and acidic residues" evidence="2">
    <location>
        <begin position="127"/>
        <end position="137"/>
    </location>
</feature>
<gene>
    <name evidence="3" type="ORF">QQF64_013389</name>
</gene>
<proteinExistence type="predicted"/>
<organism evidence="3 4">
    <name type="scientific">Cirrhinus molitorella</name>
    <name type="common">mud carp</name>
    <dbReference type="NCBI Taxonomy" id="172907"/>
    <lineage>
        <taxon>Eukaryota</taxon>
        <taxon>Metazoa</taxon>
        <taxon>Chordata</taxon>
        <taxon>Craniata</taxon>
        <taxon>Vertebrata</taxon>
        <taxon>Euteleostomi</taxon>
        <taxon>Actinopterygii</taxon>
        <taxon>Neopterygii</taxon>
        <taxon>Teleostei</taxon>
        <taxon>Ostariophysi</taxon>
        <taxon>Cypriniformes</taxon>
        <taxon>Cyprinidae</taxon>
        <taxon>Labeoninae</taxon>
        <taxon>Labeonini</taxon>
        <taxon>Cirrhinus</taxon>
    </lineage>
</organism>
<reference evidence="3 4" key="1">
    <citation type="submission" date="2023-09" db="EMBL/GenBank/DDBJ databases">
        <authorList>
            <person name="Wang M."/>
        </authorList>
    </citation>
    <scope>NUCLEOTIDE SEQUENCE [LARGE SCALE GENOMIC DNA]</scope>
    <source>
        <strain evidence="3">GT-2023</strain>
        <tissue evidence="3">Liver</tissue>
    </source>
</reference>
<keyword evidence="1" id="KW-0238">DNA-binding</keyword>
<dbReference type="Proteomes" id="UP001558613">
    <property type="component" value="Unassembled WGS sequence"/>
</dbReference>
<dbReference type="SUPFAM" id="SSF47823">
    <property type="entry name" value="lambda integrase-like, N-terminal domain"/>
    <property type="match status" value="1"/>
</dbReference>
<dbReference type="PANTHER" id="PTHR35617">
    <property type="entry name" value="PHAGE_INTEGRASE DOMAIN-CONTAINING PROTEIN"/>
    <property type="match status" value="1"/>
</dbReference>
<dbReference type="EMBL" id="JAYMGO010000019">
    <property type="protein sequence ID" value="KAL1255328.1"/>
    <property type="molecule type" value="Genomic_DNA"/>
</dbReference>
<comment type="caution">
    <text evidence="3">The sequence shown here is derived from an EMBL/GenBank/DDBJ whole genome shotgun (WGS) entry which is preliminary data.</text>
</comment>
<sequence>MATSSEKESQGRKGHPPHPCACGGWISAKDSHGLYISCLGAKHAQAALSNPEGCPHCATFSTKTRVHRMRAHPPLCRWTQTCWKSVEGPRLSCQSVVLFRRASRVHIVSAPSGGRYRDTSDSSGETRFQDKPEKELSEPLTGDNLLNEQRSGFAVPWEPVIRGVETSSPGGSNYLAEIRSGCRRSDSNSTILAGETVGRADCTAALRPAMAITSTQGSSLSSRKQNRDAEAVSVGLARERLNLNAVGLPPKVIETIPNTRAASTHSLYSLKWGVFKVWCAERHVVPYLCSISDALCFLQDLLDKGRAFSTVKVYLAAISACHIRLDAGTIGQHPLVCRFMRGARWLRSVSKPLVPPWDLSVVLNALSKAPFEPVESIPLKLLSLKTALLLALTTAKRVSELYTLSVHSSCMRFAPGGLKVTFKTNPAFLPKVFDHSGSDQSVDLMAFHPPPFSSSEEERLHCLCPLRTLQVYVQRTKALRKSNQLFVLWADSFKEKPISRQRLSHWVVEAIVLCYNNVNVEPPRGLRAHSTRDRGYGRQNSSPCKWIRFDYNPELEFICFDTPLNTKCTLNLMFSDAHV</sequence>
<dbReference type="PANTHER" id="PTHR35617:SF3">
    <property type="entry name" value="CORE-BINDING (CB) DOMAIN-CONTAINING PROTEIN"/>
    <property type="match status" value="1"/>
</dbReference>
<evidence type="ECO:0000256" key="2">
    <source>
        <dbReference type="SAM" id="MobiDB-lite"/>
    </source>
</evidence>
<accession>A0ABR3LR32</accession>
<protein>
    <submittedName>
        <fullName evidence="3">Uncharacterized protein</fullName>
    </submittedName>
</protein>
<evidence type="ECO:0000313" key="4">
    <source>
        <dbReference type="Proteomes" id="UP001558613"/>
    </source>
</evidence>